<dbReference type="Pfam" id="PF00646">
    <property type="entry name" value="F-box"/>
    <property type="match status" value="1"/>
</dbReference>
<evidence type="ECO:0000313" key="3">
    <source>
        <dbReference type="EMBL" id="KAJ4973137.1"/>
    </source>
</evidence>
<proteinExistence type="predicted"/>
<dbReference type="Gene3D" id="1.20.1280.50">
    <property type="match status" value="1"/>
</dbReference>
<evidence type="ECO:0000259" key="1">
    <source>
        <dbReference type="Pfam" id="PF00646"/>
    </source>
</evidence>
<comment type="caution">
    <text evidence="3">The sequence shown here is derived from an EMBL/GenBank/DDBJ whole genome shotgun (WGS) entry which is preliminary data.</text>
</comment>
<dbReference type="AlphaFoldDB" id="A0A9Q0QVB2"/>
<feature type="domain" description="F-box" evidence="1">
    <location>
        <begin position="27"/>
        <end position="61"/>
    </location>
</feature>
<dbReference type="InterPro" id="IPR036047">
    <property type="entry name" value="F-box-like_dom_sf"/>
</dbReference>
<feature type="domain" description="F-box associated beta-propeller type 3" evidence="2">
    <location>
        <begin position="116"/>
        <end position="368"/>
    </location>
</feature>
<dbReference type="PANTHER" id="PTHR31111:SF136">
    <property type="entry name" value="F-BOX ASSOCIATED DOMAIN-CONTAINING PROTEIN"/>
    <property type="match status" value="1"/>
</dbReference>
<sequence length="385" mass="44370">MSLDAMVKPEEESSCRTSSRSIVSSNEDLMVNILSRLPVKVLSRFKCVSKQWNMLTSDPYFISAHHGRATQEPNIMKLLSVTRAGLISVCSIEEKEERKVTHDLIRPNYPDGILQKYKSVYMVGVPCNGLICLECVYHEGWRAILVCNPATRDTIVIPRGKKREYDYLELGLGFCSSSNEFKVVRFYEMEEGYGFELFTVGQRGARGTHSLKPLQSWRHVGYLPYQICYQSGRMCHVNEKMHWIISPLSDSSSEYVLTLDLELEEFKVVSLPEDARLDFVVDLIDLGGQLCLVLAIRDGSNWLELWVLKDYPNSIWSKEYQIHVNISENPDLDSLKVIGIRRRRRLLLFIDNSTFCYYDPKNNSLEMIMEEYPGSLYVENLVIPF</sequence>
<evidence type="ECO:0000259" key="2">
    <source>
        <dbReference type="Pfam" id="PF08268"/>
    </source>
</evidence>
<reference evidence="3" key="1">
    <citation type="journal article" date="2023" name="Plant J.">
        <title>The genome of the king protea, Protea cynaroides.</title>
        <authorList>
            <person name="Chang J."/>
            <person name="Duong T.A."/>
            <person name="Schoeman C."/>
            <person name="Ma X."/>
            <person name="Roodt D."/>
            <person name="Barker N."/>
            <person name="Li Z."/>
            <person name="Van de Peer Y."/>
            <person name="Mizrachi E."/>
        </authorList>
    </citation>
    <scope>NUCLEOTIDE SEQUENCE</scope>
    <source>
        <tissue evidence="3">Young leaves</tissue>
    </source>
</reference>
<evidence type="ECO:0000313" key="4">
    <source>
        <dbReference type="Proteomes" id="UP001141806"/>
    </source>
</evidence>
<dbReference type="EMBL" id="JAMYWD010000004">
    <property type="protein sequence ID" value="KAJ4973137.1"/>
    <property type="molecule type" value="Genomic_DNA"/>
</dbReference>
<dbReference type="InterPro" id="IPR013187">
    <property type="entry name" value="F-box-assoc_dom_typ3"/>
</dbReference>
<accession>A0A9Q0QVB2</accession>
<dbReference type="PANTHER" id="PTHR31111">
    <property type="entry name" value="BNAA05G37150D PROTEIN-RELATED"/>
    <property type="match status" value="1"/>
</dbReference>
<protein>
    <recommendedName>
        <fullName evidence="5">F-box domain-containing protein</fullName>
    </recommendedName>
</protein>
<dbReference type="InterPro" id="IPR001810">
    <property type="entry name" value="F-box_dom"/>
</dbReference>
<dbReference type="NCBIfam" id="TIGR01640">
    <property type="entry name" value="F_box_assoc_1"/>
    <property type="match status" value="1"/>
</dbReference>
<dbReference type="OrthoDB" id="5319261at2759"/>
<dbReference type="CDD" id="cd22157">
    <property type="entry name" value="F-box_AtFBW1-like"/>
    <property type="match status" value="1"/>
</dbReference>
<gene>
    <name evidence="3" type="ORF">NE237_006311</name>
</gene>
<evidence type="ECO:0008006" key="5">
    <source>
        <dbReference type="Google" id="ProtNLM"/>
    </source>
</evidence>
<name>A0A9Q0QVB2_9MAGN</name>
<dbReference type="Proteomes" id="UP001141806">
    <property type="component" value="Unassembled WGS sequence"/>
</dbReference>
<dbReference type="InterPro" id="IPR017451">
    <property type="entry name" value="F-box-assoc_interact_dom"/>
</dbReference>
<dbReference type="Pfam" id="PF08268">
    <property type="entry name" value="FBA_3"/>
    <property type="match status" value="1"/>
</dbReference>
<keyword evidence="4" id="KW-1185">Reference proteome</keyword>
<organism evidence="3 4">
    <name type="scientific">Protea cynaroides</name>
    <dbReference type="NCBI Taxonomy" id="273540"/>
    <lineage>
        <taxon>Eukaryota</taxon>
        <taxon>Viridiplantae</taxon>
        <taxon>Streptophyta</taxon>
        <taxon>Embryophyta</taxon>
        <taxon>Tracheophyta</taxon>
        <taxon>Spermatophyta</taxon>
        <taxon>Magnoliopsida</taxon>
        <taxon>Proteales</taxon>
        <taxon>Proteaceae</taxon>
        <taxon>Protea</taxon>
    </lineage>
</organism>
<dbReference type="SUPFAM" id="SSF81383">
    <property type="entry name" value="F-box domain"/>
    <property type="match status" value="1"/>
</dbReference>